<feature type="region of interest" description="Disordered" evidence="1">
    <location>
        <begin position="24"/>
        <end position="46"/>
    </location>
</feature>
<comment type="caution">
    <text evidence="2">The sequence shown here is derived from an EMBL/GenBank/DDBJ whole genome shotgun (WGS) entry which is preliminary data.</text>
</comment>
<dbReference type="EMBL" id="BRYB01004692">
    <property type="protein sequence ID" value="GMI35273.1"/>
    <property type="molecule type" value="Genomic_DNA"/>
</dbReference>
<keyword evidence="3" id="KW-1185">Reference proteome</keyword>
<gene>
    <name evidence="2" type="ORF">TeGR_g3330</name>
</gene>
<organism evidence="2 3">
    <name type="scientific">Tetraparma gracilis</name>
    <dbReference type="NCBI Taxonomy" id="2962635"/>
    <lineage>
        <taxon>Eukaryota</taxon>
        <taxon>Sar</taxon>
        <taxon>Stramenopiles</taxon>
        <taxon>Ochrophyta</taxon>
        <taxon>Bolidophyceae</taxon>
        <taxon>Parmales</taxon>
        <taxon>Triparmaceae</taxon>
        <taxon>Tetraparma</taxon>
    </lineage>
</organism>
<evidence type="ECO:0000313" key="3">
    <source>
        <dbReference type="Proteomes" id="UP001165060"/>
    </source>
</evidence>
<accession>A0ABQ6MYP2</accession>
<sequence length="109" mass="11916">YREIPEVDTAPLDEIGDLVKAYSRRGAESAAPAPPAAADAGGDDEQDWGTLLEQLGLFKLEAEYGKAGGREDVFMLSRRLMDERAGDAKLQEEIARFLTFYESESGGMD</sequence>
<protein>
    <submittedName>
        <fullName evidence="2">Uncharacterized protein</fullName>
    </submittedName>
</protein>
<feature type="non-terminal residue" evidence="2">
    <location>
        <position position="1"/>
    </location>
</feature>
<name>A0ABQ6MYP2_9STRA</name>
<evidence type="ECO:0000313" key="2">
    <source>
        <dbReference type="EMBL" id="GMI35273.1"/>
    </source>
</evidence>
<dbReference type="Proteomes" id="UP001165060">
    <property type="component" value="Unassembled WGS sequence"/>
</dbReference>
<reference evidence="2 3" key="1">
    <citation type="journal article" date="2023" name="Commun. Biol.">
        <title>Genome analysis of Parmales, the sister group of diatoms, reveals the evolutionary specialization of diatoms from phago-mixotrophs to photoautotrophs.</title>
        <authorList>
            <person name="Ban H."/>
            <person name="Sato S."/>
            <person name="Yoshikawa S."/>
            <person name="Yamada K."/>
            <person name="Nakamura Y."/>
            <person name="Ichinomiya M."/>
            <person name="Sato N."/>
            <person name="Blanc-Mathieu R."/>
            <person name="Endo H."/>
            <person name="Kuwata A."/>
            <person name="Ogata H."/>
        </authorList>
    </citation>
    <scope>NUCLEOTIDE SEQUENCE [LARGE SCALE GENOMIC DNA]</scope>
</reference>
<feature type="compositionally biased region" description="Low complexity" evidence="1">
    <location>
        <begin position="28"/>
        <end position="40"/>
    </location>
</feature>
<evidence type="ECO:0000256" key="1">
    <source>
        <dbReference type="SAM" id="MobiDB-lite"/>
    </source>
</evidence>
<proteinExistence type="predicted"/>